<name>A0A895Y8Z9_9ACTN</name>
<feature type="region of interest" description="Disordered" evidence="1">
    <location>
        <begin position="29"/>
        <end position="57"/>
    </location>
</feature>
<dbReference type="PANTHER" id="PTHR36933">
    <property type="entry name" value="SLL0788 PROTEIN"/>
    <property type="match status" value="1"/>
</dbReference>
<dbReference type="Pfam" id="PF03713">
    <property type="entry name" value="DUF305"/>
    <property type="match status" value="1"/>
</dbReference>
<dbReference type="PANTHER" id="PTHR36933:SF1">
    <property type="entry name" value="SLL0788 PROTEIN"/>
    <property type="match status" value="1"/>
</dbReference>
<evidence type="ECO:0000256" key="1">
    <source>
        <dbReference type="SAM" id="MobiDB-lite"/>
    </source>
</evidence>
<proteinExistence type="predicted"/>
<dbReference type="AlphaFoldDB" id="A0A895Y8Z9"/>
<feature type="signal peptide" evidence="2">
    <location>
        <begin position="1"/>
        <end position="28"/>
    </location>
</feature>
<protein>
    <submittedName>
        <fullName evidence="4">DUF305 domain-containing protein</fullName>
    </submittedName>
</protein>
<evidence type="ECO:0000259" key="3">
    <source>
        <dbReference type="Pfam" id="PF03713"/>
    </source>
</evidence>
<dbReference type="Proteomes" id="UP000662857">
    <property type="component" value="Chromosome"/>
</dbReference>
<keyword evidence="2" id="KW-0732">Signal</keyword>
<dbReference type="KEGG" id="nhy:JQS43_13670"/>
<keyword evidence="5" id="KW-1185">Reference proteome</keyword>
<dbReference type="RefSeq" id="WP_239674784.1">
    <property type="nucleotide sequence ID" value="NZ_CP070499.1"/>
</dbReference>
<dbReference type="Gene3D" id="1.20.1260.10">
    <property type="match status" value="1"/>
</dbReference>
<evidence type="ECO:0000313" key="5">
    <source>
        <dbReference type="Proteomes" id="UP000662857"/>
    </source>
</evidence>
<dbReference type="InterPro" id="IPR012347">
    <property type="entry name" value="Ferritin-like"/>
</dbReference>
<dbReference type="PROSITE" id="PS51257">
    <property type="entry name" value="PROKAR_LIPOPROTEIN"/>
    <property type="match status" value="1"/>
</dbReference>
<evidence type="ECO:0000313" key="4">
    <source>
        <dbReference type="EMBL" id="QSB12742.1"/>
    </source>
</evidence>
<organism evidence="4 5">
    <name type="scientific">Natronosporangium hydrolyticum</name>
    <dbReference type="NCBI Taxonomy" id="2811111"/>
    <lineage>
        <taxon>Bacteria</taxon>
        <taxon>Bacillati</taxon>
        <taxon>Actinomycetota</taxon>
        <taxon>Actinomycetes</taxon>
        <taxon>Micromonosporales</taxon>
        <taxon>Micromonosporaceae</taxon>
        <taxon>Natronosporangium</taxon>
    </lineage>
</organism>
<gene>
    <name evidence="4" type="ORF">JQS43_13670</name>
</gene>
<reference evidence="4" key="1">
    <citation type="submission" date="2021-02" db="EMBL/GenBank/DDBJ databases">
        <title>Natrosporangium hydrolyticum gen. nov., sp. nov, a haloalkaliphilic actinobacterium from a soda solonchak soil.</title>
        <authorList>
            <person name="Sorokin D.Y."/>
            <person name="Khijniak T.V."/>
            <person name="Zakharycheva A.P."/>
            <person name="Boueva O.V."/>
            <person name="Ariskina E.V."/>
            <person name="Hahnke R.L."/>
            <person name="Bunk B."/>
            <person name="Sproer C."/>
            <person name="Schumann P."/>
            <person name="Evtushenko L.I."/>
            <person name="Kublanov I.V."/>
        </authorList>
    </citation>
    <scope>NUCLEOTIDE SEQUENCE</scope>
    <source>
        <strain evidence="4">DSM 106523</strain>
    </source>
</reference>
<feature type="domain" description="DUF305" evidence="3">
    <location>
        <begin position="63"/>
        <end position="207"/>
    </location>
</feature>
<accession>A0A895Y8Z9</accession>
<dbReference type="EMBL" id="CP070499">
    <property type="protein sequence ID" value="QSB12742.1"/>
    <property type="molecule type" value="Genomic_DNA"/>
</dbReference>
<feature type="chain" id="PRO_5034768215" evidence="2">
    <location>
        <begin position="29"/>
        <end position="211"/>
    </location>
</feature>
<evidence type="ECO:0000256" key="2">
    <source>
        <dbReference type="SAM" id="SignalP"/>
    </source>
</evidence>
<sequence>MTRQPRIRPGLITVALTLVLVAGCTGSADDDSVTVQPGAPGEPGRVLTDPPTQPHDDAYTDVDVHFLHVMIYHHEQALRMVELVDDRADRAEINLLAARIGRSQEDELALMADWLAVRGEPHEGDHPDVGGMPGMLSEADFAELAEATGATFDQRFLELMIHHHEGALIMVADLREVGGAQEPALAEFTTHLDVDQRIEIDRMRSLLSDLD</sequence>
<dbReference type="InterPro" id="IPR005183">
    <property type="entry name" value="DUF305_CopM-like"/>
</dbReference>